<feature type="domain" description="Peptidase M16 C-terminal" evidence="11">
    <location>
        <begin position="691"/>
        <end position="857"/>
    </location>
</feature>
<evidence type="ECO:0000256" key="1">
    <source>
        <dbReference type="ARBA" id="ARBA00001947"/>
    </source>
</evidence>
<dbReference type="Proteomes" id="UP001221558">
    <property type="component" value="Chromosome"/>
</dbReference>
<comment type="cofactor">
    <cofactor evidence="1">
        <name>Zn(2+)</name>
        <dbReference type="ChEBI" id="CHEBI:29105"/>
    </cofactor>
</comment>
<dbReference type="Pfam" id="PF05193">
    <property type="entry name" value="Peptidase_M16_C"/>
    <property type="match status" value="2"/>
</dbReference>
<dbReference type="InterPro" id="IPR007863">
    <property type="entry name" value="Peptidase_M16_C"/>
</dbReference>
<name>A0ABY7WCD3_9SPHI</name>
<keyword evidence="4" id="KW-0479">Metal-binding</keyword>
<evidence type="ECO:0000256" key="8">
    <source>
        <dbReference type="RuleBase" id="RU004447"/>
    </source>
</evidence>
<evidence type="ECO:0000256" key="2">
    <source>
        <dbReference type="ARBA" id="ARBA00007261"/>
    </source>
</evidence>
<evidence type="ECO:0000256" key="9">
    <source>
        <dbReference type="SAM" id="SignalP"/>
    </source>
</evidence>
<feature type="domain" description="Peptidase M16 C-terminal" evidence="11">
    <location>
        <begin position="203"/>
        <end position="383"/>
    </location>
</feature>
<feature type="chain" id="PRO_5046605178" evidence="9">
    <location>
        <begin position="22"/>
        <end position="927"/>
    </location>
</feature>
<sequence length="927" mass="105993">MNCKVLLAQLFLGVLTISASAQDLPRDTSVREGKLDNGFRYFIKKNKKPENRAVLYLVNKVGSILEEENERGLAHFLEHMNFKGTKNFPKNELIDYLEKSGVRFGADLNAYTSFDQTVYQLPIPTDDPELWQNGLKIMRDWTSEALLEKEEFEKERGVILEEKRLQQNAQGRMSQQYMPTLYNYSRYAERLPIGLDEVIAKVDISVLHDFYKRWYRPDLQALVIVGDIDVNMVEHQVKALFADLKNPQHVVERPQYPINLIDSLRFLQVKDKEFSNYRIDYFVKRKTKPLTDVDGLRERIIQRIMNNLFASRYQEIARGGKLPYLGTQVSSAGFLAGIETLNFSVSLSPEKWEEGFKAAWKEFIRAQRHGFTADEFDDAKDRLKTQMRVLRQESDKIESGTLVEKYVQHFLQGDTYMSYKDELDLQSVILDNISAADVHTYLKTFAAEPDRIFMVMAADKQDVILPTQQDLRSWTDEIAATEPTPYVRERAVETLMQDLPQAGKVVEEKDFKDLSLVHWKLNNGVHIYVKPTDFKNDEILFSAFSPGGSSLYEDVDYHSAMNAPAFVSSSGLGNLNANQLSQFLNAKAVQVIPYIGEREEGFSGASIGKDLEAGLGMLHLYMTKSRLDTSRYNVILERARTAMRNRTVDPNRAFADTLNNVLGNYHYRRQPTTLATFDKIDSSRVKEIFDERFANAADFTFLFVGNVNVDSLRQLTVKYLGSLPANKSSENARDLNIRIPKGSIRKDLLLGQGDKGTVQLVFSDDYVYNDQNNISLDALKALLDFRLIERLRKKESGVYSPSVRLTKSKFPQSVYSITIAFGCDPERKDELIKAVEEEMRLIKSNGMNATELSKFKAEEARVFDLQLKSNDFWLSYIKGQLTSKEPLSDVLTYPQLLKDADLTNINTSIKKLINLKNQIVVTLGSVK</sequence>
<dbReference type="InterPro" id="IPR001431">
    <property type="entry name" value="Pept_M16_Zn_BS"/>
</dbReference>
<keyword evidence="13" id="KW-1185">Reference proteome</keyword>
<gene>
    <name evidence="12" type="ORF">PQ465_13530</name>
</gene>
<accession>A0ABY7WCD3</accession>
<keyword evidence="9" id="KW-0732">Signal</keyword>
<dbReference type="RefSeq" id="WP_274266056.1">
    <property type="nucleotide sequence ID" value="NZ_CP117880.1"/>
</dbReference>
<reference evidence="12 13" key="1">
    <citation type="submission" date="2023-02" db="EMBL/GenBank/DDBJ databases">
        <title>Genome sequence of Sphingobacterium sp. KACC 22765.</title>
        <authorList>
            <person name="Kim S."/>
            <person name="Heo J."/>
            <person name="Kwon S.-W."/>
        </authorList>
    </citation>
    <scope>NUCLEOTIDE SEQUENCE [LARGE SCALE GENOMIC DNA]</scope>
    <source>
        <strain evidence="12 13">KACC 22765</strain>
    </source>
</reference>
<comment type="similarity">
    <text evidence="2 8">Belongs to the peptidase M16 family.</text>
</comment>
<evidence type="ECO:0000313" key="13">
    <source>
        <dbReference type="Proteomes" id="UP001221558"/>
    </source>
</evidence>
<dbReference type="SUPFAM" id="SSF63411">
    <property type="entry name" value="LuxS/MPP-like metallohydrolase"/>
    <property type="match status" value="4"/>
</dbReference>
<keyword evidence="6" id="KW-0862">Zinc</keyword>
<feature type="signal peptide" evidence="9">
    <location>
        <begin position="1"/>
        <end position="21"/>
    </location>
</feature>
<evidence type="ECO:0000259" key="10">
    <source>
        <dbReference type="Pfam" id="PF00675"/>
    </source>
</evidence>
<dbReference type="InterPro" id="IPR011249">
    <property type="entry name" value="Metalloenz_LuxS/M16"/>
</dbReference>
<evidence type="ECO:0000256" key="6">
    <source>
        <dbReference type="ARBA" id="ARBA00022833"/>
    </source>
</evidence>
<evidence type="ECO:0000259" key="11">
    <source>
        <dbReference type="Pfam" id="PF05193"/>
    </source>
</evidence>
<dbReference type="EMBL" id="CP117880">
    <property type="protein sequence ID" value="WDF67326.1"/>
    <property type="molecule type" value="Genomic_DNA"/>
</dbReference>
<evidence type="ECO:0000256" key="5">
    <source>
        <dbReference type="ARBA" id="ARBA00022801"/>
    </source>
</evidence>
<dbReference type="InterPro" id="IPR050626">
    <property type="entry name" value="Peptidase_M16"/>
</dbReference>
<dbReference type="Gene3D" id="3.30.830.10">
    <property type="entry name" value="Metalloenzyme, LuxS/M16 peptidase-like"/>
    <property type="match status" value="4"/>
</dbReference>
<keyword evidence="7" id="KW-0482">Metalloprotease</keyword>
<feature type="domain" description="Peptidase M16 N-terminal" evidence="10">
    <location>
        <begin position="43"/>
        <end position="170"/>
    </location>
</feature>
<evidence type="ECO:0000256" key="4">
    <source>
        <dbReference type="ARBA" id="ARBA00022723"/>
    </source>
</evidence>
<keyword evidence="3" id="KW-0645">Protease</keyword>
<proteinExistence type="inferred from homology"/>
<evidence type="ECO:0000256" key="7">
    <source>
        <dbReference type="ARBA" id="ARBA00023049"/>
    </source>
</evidence>
<dbReference type="PANTHER" id="PTHR43690:SF34">
    <property type="entry name" value="ZINC PROTEASE PQQL-LIKE"/>
    <property type="match status" value="1"/>
</dbReference>
<protein>
    <submittedName>
        <fullName evidence="12">Insulinase family protein</fullName>
    </submittedName>
</protein>
<dbReference type="PANTHER" id="PTHR43690">
    <property type="entry name" value="NARDILYSIN"/>
    <property type="match status" value="1"/>
</dbReference>
<dbReference type="Pfam" id="PF00675">
    <property type="entry name" value="Peptidase_M16"/>
    <property type="match status" value="1"/>
</dbReference>
<organism evidence="12 13">
    <name type="scientific">Sphingobacterium oryzagri</name>
    <dbReference type="NCBI Taxonomy" id="3025669"/>
    <lineage>
        <taxon>Bacteria</taxon>
        <taxon>Pseudomonadati</taxon>
        <taxon>Bacteroidota</taxon>
        <taxon>Sphingobacteriia</taxon>
        <taxon>Sphingobacteriales</taxon>
        <taxon>Sphingobacteriaceae</taxon>
        <taxon>Sphingobacterium</taxon>
    </lineage>
</organism>
<keyword evidence="5" id="KW-0378">Hydrolase</keyword>
<dbReference type="PROSITE" id="PS00143">
    <property type="entry name" value="INSULINASE"/>
    <property type="match status" value="1"/>
</dbReference>
<dbReference type="InterPro" id="IPR011765">
    <property type="entry name" value="Pept_M16_N"/>
</dbReference>
<evidence type="ECO:0000313" key="12">
    <source>
        <dbReference type="EMBL" id="WDF67326.1"/>
    </source>
</evidence>
<evidence type="ECO:0000256" key="3">
    <source>
        <dbReference type="ARBA" id="ARBA00022670"/>
    </source>
</evidence>